<gene>
    <name evidence="1" type="ORF">BOTCAL_0018g00030</name>
</gene>
<sequence>MAPVLNSCNQASKSLLLEEKEGNMASSGVELGNNVILGHKKIHTIPRPFHNTSVTSNLLCVVRELHLEEEREPEGVREAQMM</sequence>
<keyword evidence="2" id="KW-1185">Reference proteome</keyword>
<name>A0A4Y8DHN9_9HELO</name>
<dbReference type="AlphaFoldDB" id="A0A4Y8DHN9"/>
<dbReference type="EMBL" id="PHWZ01000018">
    <property type="protein sequence ID" value="TEY84226.1"/>
    <property type="molecule type" value="Genomic_DNA"/>
</dbReference>
<proteinExistence type="predicted"/>
<organism evidence="1 2">
    <name type="scientific">Botryotinia calthae</name>
    <dbReference type="NCBI Taxonomy" id="38488"/>
    <lineage>
        <taxon>Eukaryota</taxon>
        <taxon>Fungi</taxon>
        <taxon>Dikarya</taxon>
        <taxon>Ascomycota</taxon>
        <taxon>Pezizomycotina</taxon>
        <taxon>Leotiomycetes</taxon>
        <taxon>Helotiales</taxon>
        <taxon>Sclerotiniaceae</taxon>
        <taxon>Botryotinia</taxon>
    </lineage>
</organism>
<accession>A0A4Y8DHN9</accession>
<protein>
    <submittedName>
        <fullName evidence="1">Uncharacterized protein</fullName>
    </submittedName>
</protein>
<reference evidence="1 2" key="1">
    <citation type="submission" date="2017-11" db="EMBL/GenBank/DDBJ databases">
        <title>Comparative genomics of Botrytis spp.</title>
        <authorList>
            <person name="Valero-Jimenez C.A."/>
            <person name="Tapia P."/>
            <person name="Veloso J."/>
            <person name="Silva-Moreno E."/>
            <person name="Staats M."/>
            <person name="Valdes J.H."/>
            <person name="Van Kan J.A.L."/>
        </authorList>
    </citation>
    <scope>NUCLEOTIDE SEQUENCE [LARGE SCALE GENOMIC DNA]</scope>
    <source>
        <strain evidence="1 2">MUCL2830</strain>
    </source>
</reference>
<dbReference type="Proteomes" id="UP000297299">
    <property type="component" value="Unassembled WGS sequence"/>
</dbReference>
<evidence type="ECO:0000313" key="1">
    <source>
        <dbReference type="EMBL" id="TEY84226.1"/>
    </source>
</evidence>
<comment type="caution">
    <text evidence="1">The sequence shown here is derived from an EMBL/GenBank/DDBJ whole genome shotgun (WGS) entry which is preliminary data.</text>
</comment>
<evidence type="ECO:0000313" key="2">
    <source>
        <dbReference type="Proteomes" id="UP000297299"/>
    </source>
</evidence>